<dbReference type="OrthoDB" id="5837912at2759"/>
<feature type="compositionally biased region" description="Basic and acidic residues" evidence="1">
    <location>
        <begin position="93"/>
        <end position="103"/>
    </location>
</feature>
<sequence>MRVLLGLAVLASLLSLSIAKDGSPKAAAGSSQTPSMTLRELLNAYQSLYERQFHEPLPEDQKTLLAALPRFNAGSILKAQKSADWPKAFQQDSDPKKLDEKEAKLTTQIQKREITSAPPKDMSTATMPSTQSTATEMSNFITDRAPMSEMQTTEEKMERSPTTAQTTMTTNGPTPQADAAVKMTSTPVMGRKLTDLHPEIKQAPEAKAKPVIVQEVRPSPKVAEMPQAIDVSQRQESQSQPPKMTSSRPMTMMPKVETTPMETPKVEMATTKSSGTDMATRARPNPTSPSPQPMGNSIPMNRAEMRTETKPKLAPMKMSSVSPAQMKPRRPQALRAPKVPKKNAVGMRPRGMKPVPKQMQRPQSNLKVLNHFVVPRTQGAPAGAKKMPLQARTRNMQSRRPQPLRRATAPGRPLPATGNQPVRAAAVPSNLIVIRDGRILELTEQQQRDLNMVLSAMGATSKEPSNRRRAPGRRGRIVPARHVVRQQVHP</sequence>
<evidence type="ECO:0000256" key="2">
    <source>
        <dbReference type="SAM" id="SignalP"/>
    </source>
</evidence>
<feature type="region of interest" description="Disordered" evidence="1">
    <location>
        <begin position="219"/>
        <end position="298"/>
    </location>
</feature>
<gene>
    <name evidence="3" type="primary">Acey_s0033.g2789</name>
    <name evidence="3" type="ORF">Y032_0033g2789</name>
</gene>
<evidence type="ECO:0000256" key="1">
    <source>
        <dbReference type="SAM" id="MobiDB-lite"/>
    </source>
</evidence>
<feature type="signal peptide" evidence="2">
    <location>
        <begin position="1"/>
        <end position="19"/>
    </location>
</feature>
<feature type="region of interest" description="Disordered" evidence="1">
    <location>
        <begin position="82"/>
        <end position="103"/>
    </location>
</feature>
<protein>
    <submittedName>
        <fullName evidence="3">Uncharacterized protein</fullName>
    </submittedName>
</protein>
<feature type="compositionally biased region" description="Polar residues" evidence="1">
    <location>
        <begin position="160"/>
        <end position="174"/>
    </location>
</feature>
<proteinExistence type="predicted"/>
<dbReference type="AlphaFoldDB" id="A0A016UND5"/>
<organism evidence="3 4">
    <name type="scientific">Ancylostoma ceylanicum</name>
    <dbReference type="NCBI Taxonomy" id="53326"/>
    <lineage>
        <taxon>Eukaryota</taxon>
        <taxon>Metazoa</taxon>
        <taxon>Ecdysozoa</taxon>
        <taxon>Nematoda</taxon>
        <taxon>Chromadorea</taxon>
        <taxon>Rhabditida</taxon>
        <taxon>Rhabditina</taxon>
        <taxon>Rhabditomorpha</taxon>
        <taxon>Strongyloidea</taxon>
        <taxon>Ancylostomatidae</taxon>
        <taxon>Ancylostomatinae</taxon>
        <taxon>Ancylostoma</taxon>
    </lineage>
</organism>
<keyword evidence="4" id="KW-1185">Reference proteome</keyword>
<evidence type="ECO:0000313" key="4">
    <source>
        <dbReference type="Proteomes" id="UP000024635"/>
    </source>
</evidence>
<evidence type="ECO:0000313" key="3">
    <source>
        <dbReference type="EMBL" id="EYC16690.1"/>
    </source>
</evidence>
<accession>A0A016UND5</accession>
<reference evidence="4" key="1">
    <citation type="journal article" date="2015" name="Nat. Genet.">
        <title>The genome and transcriptome of the zoonotic hookworm Ancylostoma ceylanicum identify infection-specific gene families.</title>
        <authorList>
            <person name="Schwarz E.M."/>
            <person name="Hu Y."/>
            <person name="Antoshechkin I."/>
            <person name="Miller M.M."/>
            <person name="Sternberg P.W."/>
            <person name="Aroian R.V."/>
        </authorList>
    </citation>
    <scope>NUCLEOTIDE SEQUENCE</scope>
    <source>
        <strain evidence="4">HY135</strain>
    </source>
</reference>
<feature type="chain" id="PRO_5001488449" evidence="2">
    <location>
        <begin position="20"/>
        <end position="490"/>
    </location>
</feature>
<feature type="compositionally biased region" description="Basic residues" evidence="1">
    <location>
        <begin position="467"/>
        <end position="476"/>
    </location>
</feature>
<name>A0A016UND5_9BILA</name>
<feature type="region of interest" description="Disordered" evidence="1">
    <location>
        <begin position="379"/>
        <end position="421"/>
    </location>
</feature>
<keyword evidence="2" id="KW-0732">Signal</keyword>
<feature type="region of interest" description="Disordered" evidence="1">
    <location>
        <begin position="315"/>
        <end position="361"/>
    </location>
</feature>
<dbReference type="EMBL" id="JARK01001369">
    <property type="protein sequence ID" value="EYC16690.1"/>
    <property type="molecule type" value="Genomic_DNA"/>
</dbReference>
<comment type="caution">
    <text evidence="3">The sequence shown here is derived from an EMBL/GenBank/DDBJ whole genome shotgun (WGS) entry which is preliminary data.</text>
</comment>
<feature type="compositionally biased region" description="Polar residues" evidence="1">
    <location>
        <begin position="230"/>
        <end position="249"/>
    </location>
</feature>
<feature type="region of interest" description="Disordered" evidence="1">
    <location>
        <begin position="152"/>
        <end position="178"/>
    </location>
</feature>
<feature type="region of interest" description="Disordered" evidence="1">
    <location>
        <begin position="457"/>
        <end position="477"/>
    </location>
</feature>
<dbReference type="STRING" id="53326.A0A016UND5"/>
<dbReference type="Proteomes" id="UP000024635">
    <property type="component" value="Unassembled WGS sequence"/>
</dbReference>